<feature type="transmembrane region" description="Helical" evidence="5">
    <location>
        <begin position="173"/>
        <end position="201"/>
    </location>
</feature>
<dbReference type="RefSeq" id="WP_253670172.1">
    <property type="nucleotide sequence ID" value="NZ_JAMTCP010000015.1"/>
</dbReference>
<comment type="caution">
    <text evidence="6">The sequence shown here is derived from an EMBL/GenBank/DDBJ whole genome shotgun (WGS) entry which is preliminary data.</text>
</comment>
<protein>
    <submittedName>
        <fullName evidence="6">Anion transporter</fullName>
    </submittedName>
</protein>
<evidence type="ECO:0000256" key="2">
    <source>
        <dbReference type="ARBA" id="ARBA00022692"/>
    </source>
</evidence>
<feature type="transmembrane region" description="Helical" evidence="5">
    <location>
        <begin position="360"/>
        <end position="377"/>
    </location>
</feature>
<evidence type="ECO:0000313" key="6">
    <source>
        <dbReference type="EMBL" id="MCP2259271.1"/>
    </source>
</evidence>
<proteinExistence type="predicted"/>
<comment type="subcellular location">
    <subcellularLocation>
        <location evidence="1">Membrane</location>
        <topology evidence="1">Multi-pass membrane protein</topology>
    </subcellularLocation>
</comment>
<organism evidence="6 7">
    <name type="scientific">Streptoalloteichus tenebrarius (strain ATCC 17920 / DSM 40477 / JCM 4838 / CBS 697.72 / NBRC 16177 / NCIMB 11028 / NRRL B-12390 / A12253. 1 / ISP 5477)</name>
    <name type="common">Streptomyces tenebrarius</name>
    <dbReference type="NCBI Taxonomy" id="1933"/>
    <lineage>
        <taxon>Bacteria</taxon>
        <taxon>Bacillati</taxon>
        <taxon>Actinomycetota</taxon>
        <taxon>Actinomycetes</taxon>
        <taxon>Pseudonocardiales</taxon>
        <taxon>Pseudonocardiaceae</taxon>
        <taxon>Streptoalloteichus</taxon>
    </lineage>
</organism>
<dbReference type="PANTHER" id="PTHR43652:SF2">
    <property type="entry name" value="BASIC AMINO ACID ANTIPORTER YFCC-RELATED"/>
    <property type="match status" value="1"/>
</dbReference>
<evidence type="ECO:0000313" key="7">
    <source>
        <dbReference type="Proteomes" id="UP001205311"/>
    </source>
</evidence>
<evidence type="ECO:0000256" key="3">
    <source>
        <dbReference type="ARBA" id="ARBA00022989"/>
    </source>
</evidence>
<dbReference type="InterPro" id="IPR051679">
    <property type="entry name" value="DASS-Related_Transporters"/>
</dbReference>
<evidence type="ECO:0000256" key="4">
    <source>
        <dbReference type="ARBA" id="ARBA00023136"/>
    </source>
</evidence>
<evidence type="ECO:0000256" key="5">
    <source>
        <dbReference type="SAM" id="Phobius"/>
    </source>
</evidence>
<dbReference type="EMBL" id="JAMTCP010000015">
    <property type="protein sequence ID" value="MCP2259271.1"/>
    <property type="molecule type" value="Genomic_DNA"/>
</dbReference>
<accession>A0ABT1HUS0</accession>
<feature type="transmembrane region" description="Helical" evidence="5">
    <location>
        <begin position="322"/>
        <end position="348"/>
    </location>
</feature>
<keyword evidence="2 5" id="KW-0812">Transmembrane</keyword>
<name>A0ABT1HUS0_STRSD</name>
<feature type="transmembrane region" description="Helical" evidence="5">
    <location>
        <begin position="60"/>
        <end position="77"/>
    </location>
</feature>
<feature type="transmembrane region" description="Helical" evidence="5">
    <location>
        <begin position="12"/>
        <end position="30"/>
    </location>
</feature>
<feature type="transmembrane region" description="Helical" evidence="5">
    <location>
        <begin position="448"/>
        <end position="469"/>
    </location>
</feature>
<feature type="transmembrane region" description="Helical" evidence="5">
    <location>
        <begin position="213"/>
        <end position="237"/>
    </location>
</feature>
<keyword evidence="7" id="KW-1185">Reference proteome</keyword>
<keyword evidence="4 5" id="KW-0472">Membrane</keyword>
<sequence>MRGRQRFRRLGRAAAVVGVGAVTAWIAALAPGLNPVGERTLVVFAVAVSAWTLTQLDDTFVALAAAVAAVLVGALPPDRLFAALGEQTIWLLVAAFVLAAGITATGLPARGAVLLVGRARSVRGLAHLVTLAVVVSALVIPATAGRAALALPVFLALAHVLRDRPALVRALAILFPTVILLSAVASLIGAGAHLITVQMLATATGAPVSFAAWLLWGLPFALVSSHLATEVVLLLFLSREERGRPLRVDPAALAERTGVPRGPLRRDEQKVCWLLAAVVVLWCAEPLHGLPPALVALAGALVITAPRTGTTDLGAALAQVPWSLLVFMAATTALADALTSSGAAAWLAGEALAPLAGSPLAVLAGVVLVSTAAHVVIQSRSARSSVLVPLVIPLAVGAGLNPTALAFASTAAAGFCHSMPAAAKPVAMFARVEGAPTYGRPDLLRLSAVLGPLVALLVVLFAVTVWPLLGLPWH</sequence>
<reference evidence="6 7" key="1">
    <citation type="submission" date="2022-06" db="EMBL/GenBank/DDBJ databases">
        <title>Genomic Encyclopedia of Archaeal and Bacterial Type Strains, Phase II (KMG-II): from individual species to whole genera.</title>
        <authorList>
            <person name="Goeker M."/>
        </authorList>
    </citation>
    <scope>NUCLEOTIDE SEQUENCE [LARGE SCALE GENOMIC DNA]</scope>
    <source>
        <strain evidence="6 7">DSM 40477</strain>
    </source>
</reference>
<feature type="transmembrane region" description="Helical" evidence="5">
    <location>
        <begin position="36"/>
        <end position="53"/>
    </location>
</feature>
<dbReference type="PANTHER" id="PTHR43652">
    <property type="entry name" value="BASIC AMINO ACID ANTIPORTER YFCC-RELATED"/>
    <property type="match status" value="1"/>
</dbReference>
<gene>
    <name evidence="6" type="ORF">LX15_002972</name>
</gene>
<dbReference type="Proteomes" id="UP001205311">
    <property type="component" value="Unassembled WGS sequence"/>
</dbReference>
<feature type="transmembrane region" description="Helical" evidence="5">
    <location>
        <begin position="144"/>
        <end position="161"/>
    </location>
</feature>
<feature type="transmembrane region" description="Helical" evidence="5">
    <location>
        <begin position="89"/>
        <end position="109"/>
    </location>
</feature>
<dbReference type="InterPro" id="IPR001898">
    <property type="entry name" value="SLC13A/DASS"/>
</dbReference>
<evidence type="ECO:0000256" key="1">
    <source>
        <dbReference type="ARBA" id="ARBA00004141"/>
    </source>
</evidence>
<keyword evidence="3 5" id="KW-1133">Transmembrane helix</keyword>
<feature type="transmembrane region" description="Helical" evidence="5">
    <location>
        <begin position="121"/>
        <end position="138"/>
    </location>
</feature>
<dbReference type="Pfam" id="PF00939">
    <property type="entry name" value="Na_sulph_symp"/>
    <property type="match status" value="1"/>
</dbReference>